<dbReference type="Proteomes" id="UP000177029">
    <property type="component" value="Unassembled WGS sequence"/>
</dbReference>
<dbReference type="Gene3D" id="2.60.120.560">
    <property type="entry name" value="Exo-inulinase, domain 1"/>
    <property type="match status" value="1"/>
</dbReference>
<protein>
    <submittedName>
        <fullName evidence="1">Uncharacterized protein</fullName>
    </submittedName>
</protein>
<accession>A0A1F8DPK7</accession>
<evidence type="ECO:0000313" key="1">
    <source>
        <dbReference type="EMBL" id="OGM90557.1"/>
    </source>
</evidence>
<dbReference type="AlphaFoldDB" id="A0A1F8DPK7"/>
<dbReference type="EMBL" id="MGIP01000019">
    <property type="protein sequence ID" value="OGM90557.1"/>
    <property type="molecule type" value="Genomic_DNA"/>
</dbReference>
<gene>
    <name evidence="1" type="ORF">A2755_03315</name>
</gene>
<proteinExistence type="predicted"/>
<reference evidence="1 2" key="1">
    <citation type="journal article" date="2016" name="Nat. Commun.">
        <title>Thousands of microbial genomes shed light on interconnected biogeochemical processes in an aquifer system.</title>
        <authorList>
            <person name="Anantharaman K."/>
            <person name="Brown C.T."/>
            <person name="Hug L.A."/>
            <person name="Sharon I."/>
            <person name="Castelle C.J."/>
            <person name="Probst A.J."/>
            <person name="Thomas B.C."/>
            <person name="Singh A."/>
            <person name="Wilkins M.J."/>
            <person name="Karaoz U."/>
            <person name="Brodie E.L."/>
            <person name="Williams K.H."/>
            <person name="Hubbard S.S."/>
            <person name="Banfield J.F."/>
        </authorList>
    </citation>
    <scope>NUCLEOTIDE SEQUENCE [LARGE SCALE GENOMIC DNA]</scope>
</reference>
<organism evidence="1 2">
    <name type="scientific">Candidatus Wolfebacteria bacterium RIFCSPHIGHO2_01_FULL_48_22</name>
    <dbReference type="NCBI Taxonomy" id="1802555"/>
    <lineage>
        <taxon>Bacteria</taxon>
        <taxon>Candidatus Wolfeibacteriota</taxon>
    </lineage>
</organism>
<name>A0A1F8DPK7_9BACT</name>
<comment type="caution">
    <text evidence="1">The sequence shown here is derived from an EMBL/GenBank/DDBJ whole genome shotgun (WGS) entry which is preliminary data.</text>
</comment>
<sequence>MWRISRKIILYGSLTIIVFAAVIFAKDIQRKAAYFYATIGADRGTDAADVQGLLATDFDQEEGVVHERRSPNESGSRYWWLNSGGEFIVHDGIGSTVEGELDRFSKWRIVYNISNAPDTDEGRHPQNLFRLISRSKWLDVRQEIRFRVTRDNISSSPNRNESNGVVLMSRYVDENNLYYAGLRVDGAAVIKRKKNGAYETLAYKKVFEGTYDRESNPSLLPKLEWITMRSVTQTLSDGGVLIELWQQKDGEWEKIAEALDVSELAIRQTGHVGTRSDFMDVQFDDIRIEEMNFLF</sequence>
<evidence type="ECO:0000313" key="2">
    <source>
        <dbReference type="Proteomes" id="UP000177029"/>
    </source>
</evidence>